<feature type="domain" description="Apple" evidence="3">
    <location>
        <begin position="18"/>
        <end position="92"/>
    </location>
</feature>
<protein>
    <recommendedName>
        <fullName evidence="3">Apple domain-containing protein</fullName>
    </recommendedName>
</protein>
<feature type="signal peptide" evidence="2">
    <location>
        <begin position="1"/>
        <end position="18"/>
    </location>
</feature>
<gene>
    <name evidence="4" type="ORF">PMAYCL1PPCAC_23654</name>
</gene>
<dbReference type="Proteomes" id="UP001328107">
    <property type="component" value="Unassembled WGS sequence"/>
</dbReference>
<dbReference type="AlphaFoldDB" id="A0AAN5I6P0"/>
<keyword evidence="1" id="KW-1133">Transmembrane helix</keyword>
<keyword evidence="1" id="KW-0812">Transmembrane</keyword>
<dbReference type="InterPro" id="IPR003609">
    <property type="entry name" value="Pan_app"/>
</dbReference>
<dbReference type="EMBL" id="BTRK01000005">
    <property type="protein sequence ID" value="GMR53459.1"/>
    <property type="molecule type" value="Genomic_DNA"/>
</dbReference>
<sequence length="191" mass="20461">MFPLLLLFLPSLDSSSSCGSLRVHPSFRLSDHSIPLLSIHASSMEECLSQCCSVAECTAVTMTGVAKESDESPSCLLATCELPGCTLMEALSQESLITITINNRTSSNVSLSSYPSLSSPPSTSSSPPLLSLSSSPPPLWLLAITLIIVFSLSVLILISLLVCCWRRKRTSIPMKNLHSMPPLHAFNPTLA</sequence>
<feature type="chain" id="PRO_5043033731" description="Apple domain-containing protein" evidence="2">
    <location>
        <begin position="19"/>
        <end position="191"/>
    </location>
</feature>
<evidence type="ECO:0000313" key="4">
    <source>
        <dbReference type="EMBL" id="GMR53459.1"/>
    </source>
</evidence>
<dbReference type="PROSITE" id="PS50948">
    <property type="entry name" value="PAN"/>
    <property type="match status" value="1"/>
</dbReference>
<accession>A0AAN5I6P0</accession>
<feature type="transmembrane region" description="Helical" evidence="1">
    <location>
        <begin position="139"/>
        <end position="165"/>
    </location>
</feature>
<evidence type="ECO:0000259" key="3">
    <source>
        <dbReference type="PROSITE" id="PS50948"/>
    </source>
</evidence>
<evidence type="ECO:0000256" key="1">
    <source>
        <dbReference type="SAM" id="Phobius"/>
    </source>
</evidence>
<evidence type="ECO:0000313" key="5">
    <source>
        <dbReference type="Proteomes" id="UP001328107"/>
    </source>
</evidence>
<proteinExistence type="predicted"/>
<name>A0AAN5I6P0_9BILA</name>
<reference evidence="5" key="1">
    <citation type="submission" date="2022-10" db="EMBL/GenBank/DDBJ databases">
        <title>Genome assembly of Pristionchus species.</title>
        <authorList>
            <person name="Yoshida K."/>
            <person name="Sommer R.J."/>
        </authorList>
    </citation>
    <scope>NUCLEOTIDE SEQUENCE [LARGE SCALE GENOMIC DNA]</scope>
    <source>
        <strain evidence="5">RS5460</strain>
    </source>
</reference>
<keyword evidence="1" id="KW-0472">Membrane</keyword>
<keyword evidence="2" id="KW-0732">Signal</keyword>
<organism evidence="4 5">
    <name type="scientific">Pristionchus mayeri</name>
    <dbReference type="NCBI Taxonomy" id="1317129"/>
    <lineage>
        <taxon>Eukaryota</taxon>
        <taxon>Metazoa</taxon>
        <taxon>Ecdysozoa</taxon>
        <taxon>Nematoda</taxon>
        <taxon>Chromadorea</taxon>
        <taxon>Rhabditida</taxon>
        <taxon>Rhabditina</taxon>
        <taxon>Diplogasteromorpha</taxon>
        <taxon>Diplogasteroidea</taxon>
        <taxon>Neodiplogasteridae</taxon>
        <taxon>Pristionchus</taxon>
    </lineage>
</organism>
<keyword evidence="5" id="KW-1185">Reference proteome</keyword>
<evidence type="ECO:0000256" key="2">
    <source>
        <dbReference type="SAM" id="SignalP"/>
    </source>
</evidence>
<comment type="caution">
    <text evidence="4">The sequence shown here is derived from an EMBL/GenBank/DDBJ whole genome shotgun (WGS) entry which is preliminary data.</text>
</comment>